<feature type="compositionally biased region" description="Basic and acidic residues" evidence="1">
    <location>
        <begin position="40"/>
        <end position="55"/>
    </location>
</feature>
<dbReference type="KEGG" id="cthe:Chro_5622"/>
<evidence type="ECO:0000313" key="5">
    <source>
        <dbReference type="Proteomes" id="UP000010384"/>
    </source>
</evidence>
<keyword evidence="2" id="KW-0732">Signal</keyword>
<dbReference type="InParanoid" id="K9U778"/>
<keyword evidence="4" id="KW-0614">Plasmid</keyword>
<accession>K9U778</accession>
<dbReference type="Pfam" id="PF03413">
    <property type="entry name" value="PepSY"/>
    <property type="match status" value="1"/>
</dbReference>
<feature type="chain" id="PRO_5003937045" evidence="2">
    <location>
        <begin position="29"/>
        <end position="153"/>
    </location>
</feature>
<evidence type="ECO:0000259" key="3">
    <source>
        <dbReference type="Pfam" id="PF03413"/>
    </source>
</evidence>
<protein>
    <submittedName>
        <fullName evidence="4">Propeptide PepSY amd peptidase M4</fullName>
    </submittedName>
</protein>
<dbReference type="EMBL" id="CP003598">
    <property type="protein sequence ID" value="AFY90977.1"/>
    <property type="molecule type" value="Genomic_DNA"/>
</dbReference>
<sequence>MKTPKKILIATAVVGSFGFGGLAPNVYAAQPQSSILVAQDSDRDGEANEDAKEQQEEAQLQSLAKITAQQAIQAAETAKGGKASSVELENENGNLVYEVTIGQTEVYVDAGNGTVLYTEDQNQENEQNEASRPKSSIQIPNNDGEANDDGKKR</sequence>
<feature type="region of interest" description="Disordered" evidence="1">
    <location>
        <begin position="115"/>
        <end position="153"/>
    </location>
</feature>
<dbReference type="Proteomes" id="UP000010384">
    <property type="component" value="Plasmid pCHRO.01"/>
</dbReference>
<dbReference type="InterPro" id="IPR025711">
    <property type="entry name" value="PepSY"/>
</dbReference>
<dbReference type="Gene3D" id="3.10.450.40">
    <property type="match status" value="1"/>
</dbReference>
<organism evidence="4 5">
    <name type="scientific">Chroococcidiopsis thermalis (strain PCC 7203)</name>
    <dbReference type="NCBI Taxonomy" id="251229"/>
    <lineage>
        <taxon>Bacteria</taxon>
        <taxon>Bacillati</taxon>
        <taxon>Cyanobacteriota</taxon>
        <taxon>Cyanophyceae</taxon>
        <taxon>Chroococcidiopsidales</taxon>
        <taxon>Chroococcidiopsidaceae</taxon>
        <taxon>Chroococcidiopsis</taxon>
    </lineage>
</organism>
<evidence type="ECO:0000256" key="1">
    <source>
        <dbReference type="SAM" id="MobiDB-lite"/>
    </source>
</evidence>
<feature type="signal peptide" evidence="2">
    <location>
        <begin position="1"/>
        <end position="28"/>
    </location>
</feature>
<evidence type="ECO:0000256" key="2">
    <source>
        <dbReference type="SAM" id="SignalP"/>
    </source>
</evidence>
<feature type="region of interest" description="Disordered" evidence="1">
    <location>
        <begin position="39"/>
        <end position="59"/>
    </location>
</feature>
<reference evidence="4 5" key="1">
    <citation type="submission" date="2012-06" db="EMBL/GenBank/DDBJ databases">
        <title>Finished plasmid 1 of genome of Chroococcidiopsis thermalis PCC 7203.</title>
        <authorList>
            <consortium name="US DOE Joint Genome Institute"/>
            <person name="Gugger M."/>
            <person name="Coursin T."/>
            <person name="Rippka R."/>
            <person name="Tandeau De Marsac N."/>
            <person name="Huntemann M."/>
            <person name="Wei C.-L."/>
            <person name="Han J."/>
            <person name="Detter J.C."/>
            <person name="Han C."/>
            <person name="Tapia R."/>
            <person name="Davenport K."/>
            <person name="Daligault H."/>
            <person name="Erkkila T."/>
            <person name="Gu W."/>
            <person name="Munk A.C.C."/>
            <person name="Teshima H."/>
            <person name="Xu Y."/>
            <person name="Chain P."/>
            <person name="Chen A."/>
            <person name="Krypides N."/>
            <person name="Mavromatis K."/>
            <person name="Markowitz V."/>
            <person name="Szeto E."/>
            <person name="Ivanova N."/>
            <person name="Mikhailova N."/>
            <person name="Ovchinnikova G."/>
            <person name="Pagani I."/>
            <person name="Pati A."/>
            <person name="Goodwin L."/>
            <person name="Peters L."/>
            <person name="Pitluck S."/>
            <person name="Woyke T."/>
            <person name="Kerfeld C."/>
        </authorList>
    </citation>
    <scope>NUCLEOTIDE SEQUENCE [LARGE SCALE GENOMIC DNA]</scope>
    <source>
        <strain evidence="4 5">PCC 7203</strain>
        <plasmid evidence="4 5">pCHRO.01</plasmid>
    </source>
</reference>
<dbReference type="HOGENOM" id="CLU_117092_0_0_3"/>
<name>K9U778_CHRTP</name>
<geneLocation type="plasmid" evidence="4 5">
    <name>pCHRO.01</name>
</geneLocation>
<proteinExistence type="predicted"/>
<evidence type="ECO:0000313" key="4">
    <source>
        <dbReference type="EMBL" id="AFY90977.1"/>
    </source>
</evidence>
<dbReference type="RefSeq" id="WP_015162915.1">
    <property type="nucleotide sequence ID" value="NC_019699.1"/>
</dbReference>
<dbReference type="AlphaFoldDB" id="K9U778"/>
<dbReference type="OrthoDB" id="425838at2"/>
<keyword evidence="5" id="KW-1185">Reference proteome</keyword>
<feature type="domain" description="PepSY" evidence="3">
    <location>
        <begin position="65"/>
        <end position="118"/>
    </location>
</feature>
<gene>
    <name evidence="4" type="ORF">Chro_5622</name>
</gene>